<keyword evidence="8" id="KW-0804">Transcription</keyword>
<evidence type="ECO:0000259" key="12">
    <source>
        <dbReference type="PROSITE" id="PS50157"/>
    </source>
</evidence>
<dbReference type="OMA" id="CENEVEQ"/>
<feature type="domain" description="C2H2-type" evidence="12">
    <location>
        <begin position="348"/>
        <end position="375"/>
    </location>
</feature>
<dbReference type="SUPFAM" id="SSF57667">
    <property type="entry name" value="beta-beta-alpha zinc fingers"/>
    <property type="match status" value="5"/>
</dbReference>
<dbReference type="AlphaFoldDB" id="A0A3Q3BBY8"/>
<protein>
    <recommendedName>
        <fullName evidence="12">C2H2-type domain-containing protein</fullName>
    </recommendedName>
</protein>
<dbReference type="GO" id="GO:0003700">
    <property type="term" value="F:DNA-binding transcription factor activity"/>
    <property type="evidence" value="ECO:0007669"/>
    <property type="project" value="TreeGrafter"/>
</dbReference>
<evidence type="ECO:0000256" key="11">
    <source>
        <dbReference type="SAM" id="MobiDB-lite"/>
    </source>
</evidence>
<keyword evidence="7" id="KW-0238">DNA-binding</keyword>
<dbReference type="InterPro" id="IPR013087">
    <property type="entry name" value="Znf_C2H2_type"/>
</dbReference>
<dbReference type="GeneTree" id="ENSGT00940000161979"/>
<organism evidence="13 14">
    <name type="scientific">Kryptolebias marmoratus</name>
    <name type="common">Mangrove killifish</name>
    <name type="synonym">Rivulus marmoratus</name>
    <dbReference type="NCBI Taxonomy" id="37003"/>
    <lineage>
        <taxon>Eukaryota</taxon>
        <taxon>Metazoa</taxon>
        <taxon>Chordata</taxon>
        <taxon>Craniata</taxon>
        <taxon>Vertebrata</taxon>
        <taxon>Euteleostomi</taxon>
        <taxon>Actinopterygii</taxon>
        <taxon>Neopterygii</taxon>
        <taxon>Teleostei</taxon>
        <taxon>Neoteleostei</taxon>
        <taxon>Acanthomorphata</taxon>
        <taxon>Ovalentaria</taxon>
        <taxon>Atherinomorphae</taxon>
        <taxon>Cyprinodontiformes</taxon>
        <taxon>Rivulidae</taxon>
        <taxon>Kryptolebias</taxon>
    </lineage>
</organism>
<evidence type="ECO:0000256" key="10">
    <source>
        <dbReference type="PROSITE-ProRule" id="PRU00042"/>
    </source>
</evidence>
<feature type="compositionally biased region" description="Basic and acidic residues" evidence="11">
    <location>
        <begin position="114"/>
        <end position="130"/>
    </location>
</feature>
<keyword evidence="6" id="KW-0805">Transcription regulation</keyword>
<feature type="domain" description="C2H2-type" evidence="12">
    <location>
        <begin position="264"/>
        <end position="291"/>
    </location>
</feature>
<dbReference type="Ensembl" id="ENSKMAT00000027777.1">
    <property type="protein sequence ID" value="ENSKMAP00000027433.1"/>
    <property type="gene ID" value="ENSKMAG00000020339.1"/>
</dbReference>
<dbReference type="InterPro" id="IPR050589">
    <property type="entry name" value="Ikaros_C2H2-ZF"/>
</dbReference>
<proteinExistence type="predicted"/>
<feature type="region of interest" description="Disordered" evidence="11">
    <location>
        <begin position="1"/>
        <end position="145"/>
    </location>
</feature>
<dbReference type="GO" id="GO:0000978">
    <property type="term" value="F:RNA polymerase II cis-regulatory region sequence-specific DNA binding"/>
    <property type="evidence" value="ECO:0007669"/>
    <property type="project" value="TreeGrafter"/>
</dbReference>
<dbReference type="GO" id="GO:0005634">
    <property type="term" value="C:nucleus"/>
    <property type="evidence" value="ECO:0007669"/>
    <property type="project" value="UniProtKB-SubCell"/>
</dbReference>
<reference evidence="13" key="1">
    <citation type="submission" date="2025-08" db="UniProtKB">
        <authorList>
            <consortium name="Ensembl"/>
        </authorList>
    </citation>
    <scope>IDENTIFICATION</scope>
</reference>
<dbReference type="Proteomes" id="UP000264800">
    <property type="component" value="Unplaced"/>
</dbReference>
<evidence type="ECO:0000256" key="6">
    <source>
        <dbReference type="ARBA" id="ARBA00023015"/>
    </source>
</evidence>
<evidence type="ECO:0000256" key="9">
    <source>
        <dbReference type="ARBA" id="ARBA00023242"/>
    </source>
</evidence>
<keyword evidence="4 10" id="KW-0863">Zinc-finger</keyword>
<dbReference type="Pfam" id="PF00096">
    <property type="entry name" value="zf-C2H2"/>
    <property type="match status" value="5"/>
</dbReference>
<reference evidence="13" key="2">
    <citation type="submission" date="2025-09" db="UniProtKB">
        <authorList>
            <consortium name="Ensembl"/>
        </authorList>
    </citation>
    <scope>IDENTIFICATION</scope>
</reference>
<keyword evidence="3" id="KW-0677">Repeat</keyword>
<evidence type="ECO:0000256" key="5">
    <source>
        <dbReference type="ARBA" id="ARBA00022833"/>
    </source>
</evidence>
<evidence type="ECO:0000256" key="2">
    <source>
        <dbReference type="ARBA" id="ARBA00022723"/>
    </source>
</evidence>
<keyword evidence="2" id="KW-0479">Metal-binding</keyword>
<dbReference type="SMART" id="SM00355">
    <property type="entry name" value="ZnF_C2H2"/>
    <property type="match status" value="6"/>
</dbReference>
<evidence type="ECO:0000256" key="4">
    <source>
        <dbReference type="ARBA" id="ARBA00022771"/>
    </source>
</evidence>
<evidence type="ECO:0000256" key="8">
    <source>
        <dbReference type="ARBA" id="ARBA00023163"/>
    </source>
</evidence>
<dbReference type="Gene3D" id="3.30.160.60">
    <property type="entry name" value="Classic Zinc Finger"/>
    <property type="match status" value="6"/>
</dbReference>
<feature type="domain" description="C2H2-type" evidence="12">
    <location>
        <begin position="152"/>
        <end position="179"/>
    </location>
</feature>
<dbReference type="PROSITE" id="PS50157">
    <property type="entry name" value="ZINC_FINGER_C2H2_2"/>
    <property type="match status" value="6"/>
</dbReference>
<feature type="domain" description="C2H2-type" evidence="12">
    <location>
        <begin position="292"/>
        <end position="319"/>
    </location>
</feature>
<keyword evidence="14" id="KW-1185">Reference proteome</keyword>
<dbReference type="PROSITE" id="PS00028">
    <property type="entry name" value="ZINC_FINGER_C2H2_1"/>
    <property type="match status" value="6"/>
</dbReference>
<feature type="domain" description="C2H2-type" evidence="12">
    <location>
        <begin position="236"/>
        <end position="263"/>
    </location>
</feature>
<evidence type="ECO:0000256" key="7">
    <source>
        <dbReference type="ARBA" id="ARBA00023125"/>
    </source>
</evidence>
<evidence type="ECO:0000313" key="13">
    <source>
        <dbReference type="Ensembl" id="ENSKMAP00000027433.1"/>
    </source>
</evidence>
<dbReference type="FunFam" id="3.30.160.60:FF:001289">
    <property type="entry name" value="Zinc finger protein 574"/>
    <property type="match status" value="1"/>
</dbReference>
<evidence type="ECO:0000256" key="3">
    <source>
        <dbReference type="ARBA" id="ARBA00022737"/>
    </source>
</evidence>
<name>A0A3Q3BBY8_KRYMA</name>
<dbReference type="FunFam" id="3.30.160.60:FF:000557">
    <property type="entry name" value="zinc finger and SCAN domain-containing protein 29"/>
    <property type="match status" value="1"/>
</dbReference>
<sequence length="403" mass="45310">FNSPKNSYVALSVEQRAGADQQDPEHLIIKEEQEELWTSSEGEQLSRKEEFGFQYPAVPLKSDDDDDQDLPTSSSDDQMTAAAGGGAGTTWTPALNTHEDDFNSSETEVSEDYQGDRDGDNSDSQLKHSSDSGPKTENGAPGSGGNAVHKPFSCSVCSEQFLHKQSLQMHVRSHSATKTSSCFINEKHRRVKKNVDSCRDVRTSPTPFPYDDCDERFTVKPNLSRHENICMDQKSFGCDACEQRFRTKANLRRHMRTHTGQKPFSCDICGQRFRDDTNLNRHMRIHTGEKPFSCDVCARAFKDKSTLGRHVRIHTGYKPFGCDVCGRRFSQKSHLNRHMRVHTRQNVFGCDVCGQICGSKGSLKAHMRSHIGNKAGTCKDSLNTHENQDWRENGLVENIKTNS</sequence>
<dbReference type="PANTHER" id="PTHR24404">
    <property type="entry name" value="ZINC FINGER PROTEIN"/>
    <property type="match status" value="1"/>
</dbReference>
<dbReference type="FunFam" id="3.30.160.60:FF:000145">
    <property type="entry name" value="Zinc finger protein 574"/>
    <property type="match status" value="1"/>
</dbReference>
<dbReference type="GO" id="GO:0008270">
    <property type="term" value="F:zinc ion binding"/>
    <property type="evidence" value="ECO:0007669"/>
    <property type="project" value="UniProtKB-KW"/>
</dbReference>
<keyword evidence="9" id="KW-0539">Nucleus</keyword>
<comment type="subcellular location">
    <subcellularLocation>
        <location evidence="1">Nucleus</location>
    </subcellularLocation>
</comment>
<feature type="compositionally biased region" description="Low complexity" evidence="11">
    <location>
        <begin position="70"/>
        <end position="82"/>
    </location>
</feature>
<keyword evidence="5" id="KW-0862">Zinc</keyword>
<feature type="domain" description="C2H2-type" evidence="12">
    <location>
        <begin position="320"/>
        <end position="347"/>
    </location>
</feature>
<dbReference type="FunFam" id="3.30.160.60:FF:002343">
    <property type="entry name" value="Zinc finger protein 33A"/>
    <property type="match status" value="1"/>
</dbReference>
<evidence type="ECO:0000313" key="14">
    <source>
        <dbReference type="Proteomes" id="UP000264800"/>
    </source>
</evidence>
<dbReference type="InterPro" id="IPR036236">
    <property type="entry name" value="Znf_C2H2_sf"/>
</dbReference>
<dbReference type="PANTHER" id="PTHR24404:SF114">
    <property type="entry name" value="KLUMPFUSS, ISOFORM B-RELATED"/>
    <property type="match status" value="1"/>
</dbReference>
<dbReference type="GO" id="GO:0006357">
    <property type="term" value="P:regulation of transcription by RNA polymerase II"/>
    <property type="evidence" value="ECO:0007669"/>
    <property type="project" value="TreeGrafter"/>
</dbReference>
<evidence type="ECO:0000256" key="1">
    <source>
        <dbReference type="ARBA" id="ARBA00004123"/>
    </source>
</evidence>
<accession>A0A3Q3BBY8</accession>